<reference evidence="2" key="1">
    <citation type="submission" date="2022-01" db="UniProtKB">
        <authorList>
            <consortium name="EnsemblMetazoa"/>
        </authorList>
    </citation>
    <scope>IDENTIFICATION</scope>
</reference>
<keyword evidence="1" id="KW-0732">Signal</keyword>
<organism evidence="2 3">
    <name type="scientific">Cimex lectularius</name>
    <name type="common">Bed bug</name>
    <name type="synonym">Acanthia lectularia</name>
    <dbReference type="NCBI Taxonomy" id="79782"/>
    <lineage>
        <taxon>Eukaryota</taxon>
        <taxon>Metazoa</taxon>
        <taxon>Ecdysozoa</taxon>
        <taxon>Arthropoda</taxon>
        <taxon>Hexapoda</taxon>
        <taxon>Insecta</taxon>
        <taxon>Pterygota</taxon>
        <taxon>Neoptera</taxon>
        <taxon>Paraneoptera</taxon>
        <taxon>Hemiptera</taxon>
        <taxon>Heteroptera</taxon>
        <taxon>Panheteroptera</taxon>
        <taxon>Cimicomorpha</taxon>
        <taxon>Cimicidae</taxon>
        <taxon>Cimex</taxon>
    </lineage>
</organism>
<accession>A0A8I6RKN7</accession>
<dbReference type="EnsemblMetazoa" id="XM_014390202.1">
    <property type="protein sequence ID" value="XP_014245688.1"/>
    <property type="gene ID" value="LOC106664481"/>
</dbReference>
<feature type="signal peptide" evidence="1">
    <location>
        <begin position="1"/>
        <end position="23"/>
    </location>
</feature>
<sequence length="95" mass="10312">MRSFVFLISFGIAAVLSHPTVYAKNDQDRLSPVLLPISSTVIPLPIYKVSYSLGGSSDDGAEFKPGNTKLITAKTQKVNKGKVKAISREKFEKGI</sequence>
<keyword evidence="3" id="KW-1185">Reference proteome</keyword>
<dbReference type="AlphaFoldDB" id="A0A8I6RKN7"/>
<evidence type="ECO:0000313" key="2">
    <source>
        <dbReference type="EnsemblMetazoa" id="XP_014245688.1"/>
    </source>
</evidence>
<evidence type="ECO:0000313" key="3">
    <source>
        <dbReference type="Proteomes" id="UP000494040"/>
    </source>
</evidence>
<dbReference type="GeneID" id="106664481"/>
<name>A0A8I6RKN7_CIMLE</name>
<protein>
    <recommendedName>
        <fullName evidence="4">CPR type cuticle protein</fullName>
    </recommendedName>
</protein>
<evidence type="ECO:0008006" key="4">
    <source>
        <dbReference type="Google" id="ProtNLM"/>
    </source>
</evidence>
<dbReference type="RefSeq" id="XP_014245688.1">
    <property type="nucleotide sequence ID" value="XM_014390202.1"/>
</dbReference>
<evidence type="ECO:0000256" key="1">
    <source>
        <dbReference type="SAM" id="SignalP"/>
    </source>
</evidence>
<dbReference type="KEGG" id="clec:106664481"/>
<dbReference type="OrthoDB" id="6623429at2759"/>
<dbReference type="Proteomes" id="UP000494040">
    <property type="component" value="Unassembled WGS sequence"/>
</dbReference>
<feature type="chain" id="PRO_5035158799" description="CPR type cuticle protein" evidence="1">
    <location>
        <begin position="24"/>
        <end position="95"/>
    </location>
</feature>
<proteinExistence type="predicted"/>